<comment type="catalytic activity">
    <reaction evidence="8">
        <text>ADP(in) + ATP(out) = ADP(out) + ATP(in)</text>
        <dbReference type="Rhea" id="RHEA:34999"/>
        <dbReference type="ChEBI" id="CHEBI:30616"/>
        <dbReference type="ChEBI" id="CHEBI:456216"/>
    </reaction>
    <physiologicalReaction direction="left-to-right" evidence="8">
        <dbReference type="Rhea" id="RHEA:35000"/>
    </physiologicalReaction>
</comment>
<evidence type="ECO:0000256" key="8">
    <source>
        <dbReference type="ARBA" id="ARBA00024143"/>
    </source>
</evidence>
<protein>
    <recommendedName>
        <fullName evidence="14">ADP/ATP translocase</fullName>
    </recommendedName>
</protein>
<feature type="repeat" description="Solcar" evidence="9">
    <location>
        <begin position="224"/>
        <end position="313"/>
    </location>
</feature>
<evidence type="ECO:0000256" key="9">
    <source>
        <dbReference type="PROSITE-ProRule" id="PRU00282"/>
    </source>
</evidence>
<dbReference type="Proteomes" id="UP000323000">
    <property type="component" value="Chromosome 13"/>
</dbReference>
<evidence type="ECO:0000313" key="12">
    <source>
        <dbReference type="EMBL" id="TXG47418.1"/>
    </source>
</evidence>
<dbReference type="InterPro" id="IPR023395">
    <property type="entry name" value="MCP_dom_sf"/>
</dbReference>
<evidence type="ECO:0000313" key="13">
    <source>
        <dbReference type="Proteomes" id="UP000323000"/>
    </source>
</evidence>
<dbReference type="PANTHER" id="PTHR45635">
    <property type="entry name" value="ADP,ATP CARRIER PROTEIN 1-RELATED-RELATED"/>
    <property type="match status" value="1"/>
</dbReference>
<gene>
    <name evidence="12" type="ORF">EZV62_026712</name>
</gene>
<evidence type="ECO:0000256" key="1">
    <source>
        <dbReference type="ARBA" id="ARBA00004141"/>
    </source>
</evidence>
<keyword evidence="4 9" id="KW-0812">Transmembrane</keyword>
<keyword evidence="6 11" id="KW-1133">Transmembrane helix</keyword>
<dbReference type="PROSITE" id="PS50920">
    <property type="entry name" value="SOLCAR"/>
    <property type="match status" value="5"/>
</dbReference>
<dbReference type="GO" id="GO:0005743">
    <property type="term" value="C:mitochondrial inner membrane"/>
    <property type="evidence" value="ECO:0007669"/>
    <property type="project" value="InterPro"/>
</dbReference>
<dbReference type="InterPro" id="IPR002067">
    <property type="entry name" value="MCP"/>
</dbReference>
<feature type="compositionally biased region" description="Polar residues" evidence="10">
    <location>
        <begin position="391"/>
        <end position="403"/>
    </location>
</feature>
<comment type="caution">
    <text evidence="12">The sequence shown here is derived from an EMBL/GenBank/DDBJ whole genome shotgun (WGS) entry which is preliminary data.</text>
</comment>
<dbReference type="EMBL" id="VAHF01000013">
    <property type="protein sequence ID" value="TXG47418.1"/>
    <property type="molecule type" value="Genomic_DNA"/>
</dbReference>
<feature type="region of interest" description="Disordered" evidence="10">
    <location>
        <begin position="387"/>
        <end position="408"/>
    </location>
</feature>
<organism evidence="12 13">
    <name type="scientific">Acer yangbiense</name>
    <dbReference type="NCBI Taxonomy" id="1000413"/>
    <lineage>
        <taxon>Eukaryota</taxon>
        <taxon>Viridiplantae</taxon>
        <taxon>Streptophyta</taxon>
        <taxon>Embryophyta</taxon>
        <taxon>Tracheophyta</taxon>
        <taxon>Spermatophyta</taxon>
        <taxon>Magnoliopsida</taxon>
        <taxon>eudicotyledons</taxon>
        <taxon>Gunneridae</taxon>
        <taxon>Pentapetalae</taxon>
        <taxon>rosids</taxon>
        <taxon>malvids</taxon>
        <taxon>Sapindales</taxon>
        <taxon>Sapindaceae</taxon>
        <taxon>Hippocastanoideae</taxon>
        <taxon>Acereae</taxon>
        <taxon>Acer</taxon>
    </lineage>
</organism>
<feature type="transmembrane region" description="Helical" evidence="11">
    <location>
        <begin position="614"/>
        <end position="636"/>
    </location>
</feature>
<proteinExistence type="inferred from homology"/>
<dbReference type="InterPro" id="IPR018108">
    <property type="entry name" value="MCP_transmembrane"/>
</dbReference>
<keyword evidence="7 9" id="KW-0472">Membrane</keyword>
<sequence length="723" mass="79831">MASGWGLPEAMNLCFGSHLTRYRVGHDPKHKFMAFGLGATRSHEFVLRVMTDPISGQTGFSWSNGVVLAFLEEFGWPQDLKINSTLAFFNGVLQSHLGLPHQGSASSSITPMPSKSVRVPSKKLNAIDLLWVTSTTITAPVNRVMVLIRCQNEMIKSGRLSYPYKGIADCFARTVRTEGIISLWKGNSTHLMGIAIKKFLSESALVNCLSLFNYKKEDGFWKKLNGLLAAYGVSSAAILCLIHPFEYASTRITNDIKTGSIFGKRQFNGIIDVFKKTIKSDSIAGLYCGYKVAYVAYFVNDMLLSVLKQYRPHETLGLQHSVLAGVIAVTGGHLLVNLITHPMHTVVQRMMMRSGEAIRNFHKTQTSNSITVTFAFLNGVLQSRLGPPHQGSASASPTGTTMPSKVPSKKGKAIDEVFTLLFGVTIMTTAPLNRVMHLMRCQNEMIKSGRLSHPYKGIADCFARTVRNEGIISLWKGNTTYTMGLMPDKFISGSTAMDNCLSLFNYKKEDSFGKKFVGLLAADSIPRAVTLFFIHPLQYSETRMANDIRIKSIFKKGQFNGIIDVFRKTLKSDGIAGLYRGYNMAYAAFFVYDVVLFALKPKQLLETLGLQHSVLAFVIAGAGHHLLCDLITYPMLTVVQRMMMRSGETVKYKNSFDAFSQILKNEGVRSLYKGASAQIIIHAVRGGSAMIYGILLKNSRSGQPTNNIDIKWKNGEDGGKGSQ</sequence>
<keyword evidence="5" id="KW-0677">Repeat</keyword>
<feature type="repeat" description="Solcar" evidence="9">
    <location>
        <begin position="410"/>
        <end position="512"/>
    </location>
</feature>
<name>A0A5C7GRS8_9ROSI</name>
<dbReference type="AlphaFoldDB" id="A0A5C7GRS8"/>
<dbReference type="PRINTS" id="PR00926">
    <property type="entry name" value="MITOCARRIER"/>
</dbReference>
<dbReference type="InterPro" id="IPR002113">
    <property type="entry name" value="ADT_euk_type"/>
</dbReference>
<keyword evidence="3" id="KW-0813">Transport</keyword>
<feature type="transmembrane region" description="Helical" evidence="11">
    <location>
        <begin position="224"/>
        <end position="245"/>
    </location>
</feature>
<evidence type="ECO:0008006" key="14">
    <source>
        <dbReference type="Google" id="ProtNLM"/>
    </source>
</evidence>
<dbReference type="OrthoDB" id="935637at2759"/>
<dbReference type="GO" id="GO:1990544">
    <property type="term" value="P:mitochondrial ATP transmembrane transport"/>
    <property type="evidence" value="ECO:0007669"/>
    <property type="project" value="InterPro"/>
</dbReference>
<dbReference type="SUPFAM" id="SSF103506">
    <property type="entry name" value="Mitochondrial carrier"/>
    <property type="match status" value="2"/>
</dbReference>
<comment type="subcellular location">
    <subcellularLocation>
        <location evidence="1">Membrane</location>
        <topology evidence="1">Multi-pass membrane protein</topology>
    </subcellularLocation>
</comment>
<evidence type="ECO:0000256" key="4">
    <source>
        <dbReference type="ARBA" id="ARBA00022692"/>
    </source>
</evidence>
<dbReference type="PANTHER" id="PTHR45635:SF23">
    <property type="entry name" value="ADP_ATP TRANSLOCASE"/>
    <property type="match status" value="1"/>
</dbReference>
<feature type="transmembrane region" description="Helical" evidence="11">
    <location>
        <begin position="577"/>
        <end position="599"/>
    </location>
</feature>
<dbReference type="GO" id="GO:0140021">
    <property type="term" value="P:mitochondrial ADP transmembrane transport"/>
    <property type="evidence" value="ECO:0007669"/>
    <property type="project" value="InterPro"/>
</dbReference>
<evidence type="ECO:0000256" key="2">
    <source>
        <dbReference type="ARBA" id="ARBA00006375"/>
    </source>
</evidence>
<reference evidence="13" key="1">
    <citation type="journal article" date="2019" name="Gigascience">
        <title>De novo genome assembly of the endangered Acer yangbiense, a plant species with extremely small populations endemic to Yunnan Province, China.</title>
        <authorList>
            <person name="Yang J."/>
            <person name="Wariss H.M."/>
            <person name="Tao L."/>
            <person name="Zhang R."/>
            <person name="Yun Q."/>
            <person name="Hollingsworth P."/>
            <person name="Dao Z."/>
            <person name="Luo G."/>
            <person name="Guo H."/>
            <person name="Ma Y."/>
            <person name="Sun W."/>
        </authorList>
    </citation>
    <scope>NUCLEOTIDE SEQUENCE [LARGE SCALE GENOMIC DNA]</scope>
    <source>
        <strain evidence="13">cv. Malutang</strain>
    </source>
</reference>
<comment type="similarity">
    <text evidence="2">Belongs to the mitochondrial carrier (TC 2.A.29) family.</text>
</comment>
<keyword evidence="13" id="KW-1185">Reference proteome</keyword>
<evidence type="ECO:0000256" key="3">
    <source>
        <dbReference type="ARBA" id="ARBA00022448"/>
    </source>
</evidence>
<evidence type="ECO:0000256" key="7">
    <source>
        <dbReference type="ARBA" id="ARBA00023136"/>
    </source>
</evidence>
<accession>A0A5C7GRS8</accession>
<feature type="repeat" description="Solcar" evidence="9">
    <location>
        <begin position="121"/>
        <end position="211"/>
    </location>
</feature>
<dbReference type="Gene3D" id="1.50.40.10">
    <property type="entry name" value="Mitochondrial carrier domain"/>
    <property type="match status" value="2"/>
</dbReference>
<evidence type="ECO:0000256" key="10">
    <source>
        <dbReference type="SAM" id="MobiDB-lite"/>
    </source>
</evidence>
<dbReference type="GO" id="GO:0005471">
    <property type="term" value="F:ATP:ADP antiporter activity"/>
    <property type="evidence" value="ECO:0007669"/>
    <property type="project" value="InterPro"/>
</dbReference>
<evidence type="ECO:0000256" key="6">
    <source>
        <dbReference type="ARBA" id="ARBA00022989"/>
    </source>
</evidence>
<feature type="transmembrane region" description="Helical" evidence="11">
    <location>
        <begin position="322"/>
        <end position="343"/>
    </location>
</feature>
<evidence type="ECO:0000256" key="5">
    <source>
        <dbReference type="ARBA" id="ARBA00022737"/>
    </source>
</evidence>
<feature type="repeat" description="Solcar" evidence="9">
    <location>
        <begin position="514"/>
        <end position="606"/>
    </location>
</feature>
<evidence type="ECO:0000256" key="11">
    <source>
        <dbReference type="SAM" id="Phobius"/>
    </source>
</evidence>
<feature type="repeat" description="Solcar" evidence="9">
    <location>
        <begin position="612"/>
        <end position="699"/>
    </location>
</feature>
<dbReference type="Pfam" id="PF00153">
    <property type="entry name" value="Mito_carr"/>
    <property type="match status" value="5"/>
</dbReference>